<dbReference type="GO" id="GO:0003700">
    <property type="term" value="F:DNA-binding transcription factor activity"/>
    <property type="evidence" value="ECO:0007669"/>
    <property type="project" value="InterPro"/>
</dbReference>
<dbReference type="InterPro" id="IPR036388">
    <property type="entry name" value="WH-like_DNA-bd_sf"/>
</dbReference>
<reference evidence="5" key="1">
    <citation type="journal article" date="2014" name="Int. J. Syst. Evol. Microbiol.">
        <title>Complete genome sequence of Corynebacterium casei LMG S-19264T (=DSM 44701T), isolated from a smear-ripened cheese.</title>
        <authorList>
            <consortium name="US DOE Joint Genome Institute (JGI-PGF)"/>
            <person name="Walter F."/>
            <person name="Albersmeier A."/>
            <person name="Kalinowski J."/>
            <person name="Ruckert C."/>
        </authorList>
    </citation>
    <scope>NUCLEOTIDE SEQUENCE</scope>
    <source>
        <strain evidence="5">CGMCC 1.15322</strain>
    </source>
</reference>
<evidence type="ECO:0000256" key="3">
    <source>
        <dbReference type="ARBA" id="ARBA00023163"/>
    </source>
</evidence>
<dbReference type="CDD" id="cd07377">
    <property type="entry name" value="WHTH_GntR"/>
    <property type="match status" value="1"/>
</dbReference>
<dbReference type="Proteomes" id="UP000620596">
    <property type="component" value="Unassembled WGS sequence"/>
</dbReference>
<evidence type="ECO:0000313" key="6">
    <source>
        <dbReference type="Proteomes" id="UP000620596"/>
    </source>
</evidence>
<evidence type="ECO:0000256" key="1">
    <source>
        <dbReference type="ARBA" id="ARBA00023015"/>
    </source>
</evidence>
<protein>
    <submittedName>
        <fullName evidence="5">GntR family transcriptional regulator</fullName>
    </submittedName>
</protein>
<name>A0A916WGH7_9BURK</name>
<dbReference type="InterPro" id="IPR000524">
    <property type="entry name" value="Tscrpt_reg_HTH_GntR"/>
</dbReference>
<keyword evidence="2" id="KW-0238">DNA-binding</keyword>
<dbReference type="PRINTS" id="PR00035">
    <property type="entry name" value="HTHGNTR"/>
</dbReference>
<dbReference type="Gene3D" id="1.20.120.530">
    <property type="entry name" value="GntR ligand-binding domain-like"/>
    <property type="match status" value="1"/>
</dbReference>
<dbReference type="PANTHER" id="PTHR43537">
    <property type="entry name" value="TRANSCRIPTIONAL REGULATOR, GNTR FAMILY"/>
    <property type="match status" value="1"/>
</dbReference>
<comment type="caution">
    <text evidence="5">The sequence shown here is derived from an EMBL/GenBank/DDBJ whole genome shotgun (WGS) entry which is preliminary data.</text>
</comment>
<dbReference type="EMBL" id="BMIG01000005">
    <property type="protein sequence ID" value="GGA97228.1"/>
    <property type="molecule type" value="Genomic_DNA"/>
</dbReference>
<keyword evidence="3" id="KW-0804">Transcription</keyword>
<accession>A0A916WGH7</accession>
<dbReference type="AlphaFoldDB" id="A0A916WGH7"/>
<dbReference type="Pfam" id="PF07729">
    <property type="entry name" value="FCD"/>
    <property type="match status" value="1"/>
</dbReference>
<dbReference type="SMART" id="SM00345">
    <property type="entry name" value="HTH_GNTR"/>
    <property type="match status" value="1"/>
</dbReference>
<evidence type="ECO:0000313" key="5">
    <source>
        <dbReference type="EMBL" id="GGA97228.1"/>
    </source>
</evidence>
<evidence type="ECO:0000259" key="4">
    <source>
        <dbReference type="PROSITE" id="PS50949"/>
    </source>
</evidence>
<dbReference type="InterPro" id="IPR008920">
    <property type="entry name" value="TF_FadR/GntR_C"/>
</dbReference>
<gene>
    <name evidence="5" type="ORF">GCM10011496_17890</name>
</gene>
<dbReference type="SUPFAM" id="SSF46785">
    <property type="entry name" value="Winged helix' DNA-binding domain"/>
    <property type="match status" value="1"/>
</dbReference>
<sequence>MALQESILEKLRSRKWRAGHQIPTEREFSAQSGLSRSAVRRVLARLKERGFITQTVGSGTYVSERIADKLGSLADLGTPLATSPADLMSARLVLEPAIIDMVIGNANSADFSRMDECCARAEAATSLEDFEHWDSRLHEVIAEAAHNSFISSVFHLINQARSEAEWGMLKRRSATPARRLEYQQEHRALVAALKQRDALEAKELCAAHLVHVRSNMLGY</sequence>
<dbReference type="InterPro" id="IPR036390">
    <property type="entry name" value="WH_DNA-bd_sf"/>
</dbReference>
<dbReference type="PANTHER" id="PTHR43537:SF5">
    <property type="entry name" value="UXU OPERON TRANSCRIPTIONAL REGULATOR"/>
    <property type="match status" value="1"/>
</dbReference>
<feature type="domain" description="HTH gntR-type" evidence="4">
    <location>
        <begin position="1"/>
        <end position="65"/>
    </location>
</feature>
<dbReference type="PROSITE" id="PS50949">
    <property type="entry name" value="HTH_GNTR"/>
    <property type="match status" value="1"/>
</dbReference>
<dbReference type="SMART" id="SM00895">
    <property type="entry name" value="FCD"/>
    <property type="match status" value="1"/>
</dbReference>
<dbReference type="InterPro" id="IPR011711">
    <property type="entry name" value="GntR_C"/>
</dbReference>
<dbReference type="Pfam" id="PF00392">
    <property type="entry name" value="GntR"/>
    <property type="match status" value="1"/>
</dbReference>
<dbReference type="Gene3D" id="1.10.10.10">
    <property type="entry name" value="Winged helix-like DNA-binding domain superfamily/Winged helix DNA-binding domain"/>
    <property type="match status" value="1"/>
</dbReference>
<organism evidence="5 6">
    <name type="scientific">Polaromonas eurypsychrophila</name>
    <dbReference type="NCBI Taxonomy" id="1614635"/>
    <lineage>
        <taxon>Bacteria</taxon>
        <taxon>Pseudomonadati</taxon>
        <taxon>Pseudomonadota</taxon>
        <taxon>Betaproteobacteria</taxon>
        <taxon>Burkholderiales</taxon>
        <taxon>Comamonadaceae</taxon>
        <taxon>Polaromonas</taxon>
    </lineage>
</organism>
<keyword evidence="1" id="KW-0805">Transcription regulation</keyword>
<dbReference type="GO" id="GO:0003677">
    <property type="term" value="F:DNA binding"/>
    <property type="evidence" value="ECO:0007669"/>
    <property type="project" value="UniProtKB-KW"/>
</dbReference>
<keyword evidence="6" id="KW-1185">Reference proteome</keyword>
<proteinExistence type="predicted"/>
<evidence type="ECO:0000256" key="2">
    <source>
        <dbReference type="ARBA" id="ARBA00023125"/>
    </source>
</evidence>
<reference evidence="5" key="2">
    <citation type="submission" date="2020-09" db="EMBL/GenBank/DDBJ databases">
        <authorList>
            <person name="Sun Q."/>
            <person name="Zhou Y."/>
        </authorList>
    </citation>
    <scope>NUCLEOTIDE SEQUENCE</scope>
    <source>
        <strain evidence="5">CGMCC 1.15322</strain>
    </source>
</reference>
<dbReference type="SUPFAM" id="SSF48008">
    <property type="entry name" value="GntR ligand-binding domain-like"/>
    <property type="match status" value="1"/>
</dbReference>